<sequence length="409" mass="42680">MPIVVDPEGPSVTALLTALPTGTQGVESADRVRAWLGQHHDEYVVVVGPHLPFAEAAALCEELRISRPTVSVILVRDQLDTEVLTGAMKAGARDVVATQDVAALGAAVARAHQLFVALRGPGGATQIGSVVTVFSPKGGVGKTTIAVNLALALNQGGARRVCLVDLDLAFGDVAITMQLFPSHSIEHAIGSESTLDGDQLDALLTRHVDSLMVLAAPAHPDVRERVTPALVSKVLRTLRESFDYVVVDTAPAFDEQVLTALDETDECVIVATLDVPTLKNVKVALETLDLLDIAQGHRHLLLNRADDAVGLSTEKVEAILGMKVAAQVSTAIEIAASTNSGTPIVAERPSHQASTAICALAATISGDTVAAPGETPSLGVTTHAATPPSARPDADGEAGKVRSRFRIRR</sequence>
<accession>A0ABP7XFS5</accession>
<reference evidence="4" key="1">
    <citation type="journal article" date="2019" name="Int. J. Syst. Evol. Microbiol.">
        <title>The Global Catalogue of Microorganisms (GCM) 10K type strain sequencing project: providing services to taxonomists for standard genome sequencing and annotation.</title>
        <authorList>
            <consortium name="The Broad Institute Genomics Platform"/>
            <consortium name="The Broad Institute Genome Sequencing Center for Infectious Disease"/>
            <person name="Wu L."/>
            <person name="Ma J."/>
        </authorList>
    </citation>
    <scope>NUCLEOTIDE SEQUENCE [LARGE SCALE GENOMIC DNA]</scope>
    <source>
        <strain evidence="4">JCM 16703</strain>
    </source>
</reference>
<proteinExistence type="predicted"/>
<organism evidence="3 4">
    <name type="scientific">Nocardioides fonticola</name>
    <dbReference type="NCBI Taxonomy" id="450363"/>
    <lineage>
        <taxon>Bacteria</taxon>
        <taxon>Bacillati</taxon>
        <taxon>Actinomycetota</taxon>
        <taxon>Actinomycetes</taxon>
        <taxon>Propionibacteriales</taxon>
        <taxon>Nocardioidaceae</taxon>
        <taxon>Nocardioides</taxon>
    </lineage>
</organism>
<evidence type="ECO:0000313" key="3">
    <source>
        <dbReference type="EMBL" id="GAA4112457.1"/>
    </source>
</evidence>
<dbReference type="InterPro" id="IPR025669">
    <property type="entry name" value="AAA_dom"/>
</dbReference>
<dbReference type="InterPro" id="IPR011006">
    <property type="entry name" value="CheY-like_superfamily"/>
</dbReference>
<dbReference type="InterPro" id="IPR027417">
    <property type="entry name" value="P-loop_NTPase"/>
</dbReference>
<evidence type="ECO:0000313" key="4">
    <source>
        <dbReference type="Proteomes" id="UP001501495"/>
    </source>
</evidence>
<dbReference type="SUPFAM" id="SSF52172">
    <property type="entry name" value="CheY-like"/>
    <property type="match status" value="1"/>
</dbReference>
<gene>
    <name evidence="3" type="ORF">GCM10022215_08810</name>
</gene>
<dbReference type="RefSeq" id="WP_344732023.1">
    <property type="nucleotide sequence ID" value="NZ_BAAAZH010000008.1"/>
</dbReference>
<dbReference type="Proteomes" id="UP001501495">
    <property type="component" value="Unassembled WGS sequence"/>
</dbReference>
<evidence type="ECO:0000259" key="2">
    <source>
        <dbReference type="Pfam" id="PF13614"/>
    </source>
</evidence>
<name>A0ABP7XFS5_9ACTN</name>
<protein>
    <submittedName>
        <fullName evidence="3">Response regulator</fullName>
    </submittedName>
</protein>
<keyword evidence="4" id="KW-1185">Reference proteome</keyword>
<dbReference type="Pfam" id="PF13614">
    <property type="entry name" value="AAA_31"/>
    <property type="match status" value="1"/>
</dbReference>
<dbReference type="PANTHER" id="PTHR43384">
    <property type="entry name" value="SEPTUM SITE-DETERMINING PROTEIN MIND HOMOLOG, CHLOROPLASTIC-RELATED"/>
    <property type="match status" value="1"/>
</dbReference>
<dbReference type="Gene3D" id="3.40.50.300">
    <property type="entry name" value="P-loop containing nucleotide triphosphate hydrolases"/>
    <property type="match status" value="1"/>
</dbReference>
<comment type="caution">
    <text evidence="3">The sequence shown here is derived from an EMBL/GenBank/DDBJ whole genome shotgun (WGS) entry which is preliminary data.</text>
</comment>
<dbReference type="InterPro" id="IPR050625">
    <property type="entry name" value="ParA/MinD_ATPase"/>
</dbReference>
<dbReference type="Gene3D" id="3.40.50.2300">
    <property type="match status" value="1"/>
</dbReference>
<feature type="region of interest" description="Disordered" evidence="1">
    <location>
        <begin position="371"/>
        <end position="409"/>
    </location>
</feature>
<dbReference type="EMBL" id="BAAAZH010000008">
    <property type="protein sequence ID" value="GAA4112457.1"/>
    <property type="molecule type" value="Genomic_DNA"/>
</dbReference>
<evidence type="ECO:0000256" key="1">
    <source>
        <dbReference type="SAM" id="MobiDB-lite"/>
    </source>
</evidence>
<dbReference type="PANTHER" id="PTHR43384:SF13">
    <property type="entry name" value="SLR0110 PROTEIN"/>
    <property type="match status" value="1"/>
</dbReference>
<dbReference type="SUPFAM" id="SSF52540">
    <property type="entry name" value="P-loop containing nucleoside triphosphate hydrolases"/>
    <property type="match status" value="1"/>
</dbReference>
<feature type="domain" description="AAA" evidence="2">
    <location>
        <begin position="130"/>
        <end position="290"/>
    </location>
</feature>